<dbReference type="GO" id="GO:0016020">
    <property type="term" value="C:membrane"/>
    <property type="evidence" value="ECO:0007669"/>
    <property type="project" value="UniProtKB-SubCell"/>
</dbReference>
<evidence type="ECO:0000313" key="8">
    <source>
        <dbReference type="EMBL" id="CAD8543113.1"/>
    </source>
</evidence>
<protein>
    <submittedName>
        <fullName evidence="8">Uncharacterized protein</fullName>
    </submittedName>
</protein>
<feature type="transmembrane region" description="Helical" evidence="6">
    <location>
        <begin position="72"/>
        <end position="91"/>
    </location>
</feature>
<evidence type="ECO:0000256" key="1">
    <source>
        <dbReference type="ARBA" id="ARBA00004141"/>
    </source>
</evidence>
<evidence type="ECO:0000256" key="5">
    <source>
        <dbReference type="ARBA" id="ARBA00023136"/>
    </source>
</evidence>
<keyword evidence="5 6" id="KW-0472">Membrane</keyword>
<comment type="subcellular location">
    <subcellularLocation>
        <location evidence="1">Membrane</location>
        <topology evidence="1">Multi-pass membrane protein</topology>
    </subcellularLocation>
</comment>
<feature type="transmembrane region" description="Helical" evidence="6">
    <location>
        <begin position="182"/>
        <end position="199"/>
    </location>
</feature>
<organism evidence="8">
    <name type="scientific">Calcidiscus leptoporus</name>
    <dbReference type="NCBI Taxonomy" id="127549"/>
    <lineage>
        <taxon>Eukaryota</taxon>
        <taxon>Haptista</taxon>
        <taxon>Haptophyta</taxon>
        <taxon>Prymnesiophyceae</taxon>
        <taxon>Coccolithales</taxon>
        <taxon>Calcidiscaceae</taxon>
        <taxon>Calcidiscus</taxon>
    </lineage>
</organism>
<evidence type="ECO:0000256" key="2">
    <source>
        <dbReference type="ARBA" id="ARBA00006945"/>
    </source>
</evidence>
<comment type="similarity">
    <text evidence="2">Belongs to the SURF4 family.</text>
</comment>
<dbReference type="EMBL" id="HBER01036275">
    <property type="protein sequence ID" value="CAD8543112.1"/>
    <property type="molecule type" value="Transcribed_RNA"/>
</dbReference>
<dbReference type="AlphaFoldDB" id="A0A6U5JSX2"/>
<proteinExistence type="inferred from homology"/>
<dbReference type="EMBL" id="HBER01036276">
    <property type="protein sequence ID" value="CAD8543113.1"/>
    <property type="molecule type" value="Transcribed_RNA"/>
</dbReference>
<accession>A0A6U5JSX2</accession>
<name>A0A6U5JSX2_9EUKA</name>
<evidence type="ECO:0000256" key="4">
    <source>
        <dbReference type="ARBA" id="ARBA00022989"/>
    </source>
</evidence>
<feature type="transmembrane region" description="Helical" evidence="6">
    <location>
        <begin position="245"/>
        <end position="262"/>
    </location>
</feature>
<feature type="transmembrane region" description="Helical" evidence="6">
    <location>
        <begin position="123"/>
        <end position="140"/>
    </location>
</feature>
<gene>
    <name evidence="7" type="ORF">CLEP1334_LOCUS18399</name>
    <name evidence="8" type="ORF">CLEP1334_LOCUS18400</name>
</gene>
<dbReference type="Pfam" id="PF02077">
    <property type="entry name" value="SURF4"/>
    <property type="match status" value="1"/>
</dbReference>
<evidence type="ECO:0000313" key="7">
    <source>
        <dbReference type="EMBL" id="CAD8543112.1"/>
    </source>
</evidence>
<evidence type="ECO:0000256" key="3">
    <source>
        <dbReference type="ARBA" id="ARBA00022692"/>
    </source>
</evidence>
<dbReference type="InterPro" id="IPR002995">
    <property type="entry name" value="Surf4"/>
</dbReference>
<reference evidence="8" key="1">
    <citation type="submission" date="2021-01" db="EMBL/GenBank/DDBJ databases">
        <authorList>
            <person name="Corre E."/>
            <person name="Pelletier E."/>
            <person name="Niang G."/>
            <person name="Scheremetjew M."/>
            <person name="Finn R."/>
            <person name="Kale V."/>
            <person name="Holt S."/>
            <person name="Cochrane G."/>
            <person name="Meng A."/>
            <person name="Brown T."/>
            <person name="Cohen L."/>
        </authorList>
    </citation>
    <scope>NUCLEOTIDE SEQUENCE</scope>
    <source>
        <strain evidence="8">RCC1130</strain>
    </source>
</reference>
<keyword evidence="3 6" id="KW-0812">Transmembrane</keyword>
<keyword evidence="4 6" id="KW-1133">Transmembrane helix</keyword>
<sequence>MAFADFTKDAWSAIDVRVNLKHVYRRLQLTARFLIVGTFMDDAVRVLCDYRGQVYTMKGVGWGNALNMNKQLSQVMPAFFILTQAIGVFLVLSDAQPQAGCVTLLLWAGVHPFLYAQQRNLEFLLESVTIIGGLLILLSSERMSAARAKSKMAAASEEATSLVGRKGTNEAQEAADEETGRLLLLGRVFLSAVFVYYVVKMINERIKNLSSSDKEEPLMAVVYGVLLVFLMVITGLIVMGMKSRWCAMLLAFIMGCAALYKHPWYITMWSKRTYALDFVVGYEDVQVDAWLYSDHQRYFFFQQLSTVGALMQLVVHGPGKYSIDEAEGPEQLVTLTVKGAD</sequence>
<feature type="transmembrane region" description="Helical" evidence="6">
    <location>
        <begin position="220"/>
        <end position="239"/>
    </location>
</feature>
<evidence type="ECO:0000256" key="6">
    <source>
        <dbReference type="SAM" id="Phobius"/>
    </source>
</evidence>